<dbReference type="Proteomes" id="UP000620064">
    <property type="component" value="Unassembled WGS sequence"/>
</dbReference>
<organism evidence="1 2">
    <name type="scientific">Cloacibacterium rupense</name>
    <dbReference type="NCBI Taxonomy" id="517423"/>
    <lineage>
        <taxon>Bacteria</taxon>
        <taxon>Pseudomonadati</taxon>
        <taxon>Bacteroidota</taxon>
        <taxon>Flavobacteriia</taxon>
        <taxon>Flavobacteriales</taxon>
        <taxon>Weeksellaceae</taxon>
    </lineage>
</organism>
<comment type="caution">
    <text evidence="1">The sequence shown here is derived from an EMBL/GenBank/DDBJ whole genome shotgun (WGS) entry which is preliminary data.</text>
</comment>
<keyword evidence="2" id="KW-1185">Reference proteome</keyword>
<reference evidence="2" key="1">
    <citation type="journal article" date="2019" name="Int. J. Syst. Evol. Microbiol.">
        <title>The Global Catalogue of Microorganisms (GCM) 10K type strain sequencing project: providing services to taxonomists for standard genome sequencing and annotation.</title>
        <authorList>
            <consortium name="The Broad Institute Genomics Platform"/>
            <consortium name="The Broad Institute Genome Sequencing Center for Infectious Disease"/>
            <person name="Wu L."/>
            <person name="Ma J."/>
        </authorList>
    </citation>
    <scope>NUCLEOTIDE SEQUENCE [LARGE SCALE GENOMIC DNA]</scope>
    <source>
        <strain evidence="2">CGMCC 1.7656</strain>
    </source>
</reference>
<proteinExistence type="predicted"/>
<accession>A0ABQ2NM89</accession>
<name>A0ABQ2NM89_9FLAO</name>
<evidence type="ECO:0008006" key="3">
    <source>
        <dbReference type="Google" id="ProtNLM"/>
    </source>
</evidence>
<evidence type="ECO:0000313" key="2">
    <source>
        <dbReference type="Proteomes" id="UP000620064"/>
    </source>
</evidence>
<dbReference type="EMBL" id="BMLV01000003">
    <property type="protein sequence ID" value="GGP04742.1"/>
    <property type="molecule type" value="Genomic_DNA"/>
</dbReference>
<evidence type="ECO:0000313" key="1">
    <source>
        <dbReference type="EMBL" id="GGP04742.1"/>
    </source>
</evidence>
<sequence>MKSVLSLCFLIISCVDCDRSRNYILEDEFNLVVIIPPSEYPNLFKTKGYDPISKKVKFCDNENRWWDEYKKEIVVGDTIVKKKGELVFYIHKKDTIIAHEWVCYDGDRKHTYVK</sequence>
<gene>
    <name evidence="1" type="ORF">GCM10010992_18400</name>
</gene>
<protein>
    <recommendedName>
        <fullName evidence="3">Lipoprotein</fullName>
    </recommendedName>
</protein>